<name>A0ABN8ZCR2_RANTA</name>
<proteinExistence type="predicted"/>
<evidence type="ECO:0000313" key="2">
    <source>
        <dbReference type="EMBL" id="CAI9171230.1"/>
    </source>
</evidence>
<evidence type="ECO:0000256" key="1">
    <source>
        <dbReference type="SAM" id="MobiDB-lite"/>
    </source>
</evidence>
<keyword evidence="3" id="KW-1185">Reference proteome</keyword>
<reference evidence="2" key="1">
    <citation type="submission" date="2023-04" db="EMBL/GenBank/DDBJ databases">
        <authorList>
            <consortium name="ELIXIR-Norway"/>
        </authorList>
    </citation>
    <scope>NUCLEOTIDE SEQUENCE [LARGE SCALE GENOMIC DNA]</scope>
</reference>
<dbReference type="EMBL" id="OX459966">
    <property type="protein sequence ID" value="CAI9171230.1"/>
    <property type="molecule type" value="Genomic_DNA"/>
</dbReference>
<feature type="region of interest" description="Disordered" evidence="1">
    <location>
        <begin position="1"/>
        <end position="22"/>
    </location>
</feature>
<gene>
    <name evidence="2" type="ORF">MRATA1EN1_LOCUS20192</name>
</gene>
<dbReference type="Proteomes" id="UP001176941">
    <property type="component" value="Chromosome 30"/>
</dbReference>
<protein>
    <submittedName>
        <fullName evidence="2">Uncharacterized protein</fullName>
    </submittedName>
</protein>
<accession>A0ABN8ZCR2</accession>
<evidence type="ECO:0000313" key="3">
    <source>
        <dbReference type="Proteomes" id="UP001176941"/>
    </source>
</evidence>
<sequence length="79" mass="8159">MEVPEGWSTSAAEERTALLTTPTSPGVLTLGLILQGGRSSGGSAGARGNGWDLGYRVTARAQERGAQSRNLEPGCCQVL</sequence>
<organism evidence="2 3">
    <name type="scientific">Rangifer tarandus platyrhynchus</name>
    <name type="common">Svalbard reindeer</name>
    <dbReference type="NCBI Taxonomy" id="3082113"/>
    <lineage>
        <taxon>Eukaryota</taxon>
        <taxon>Metazoa</taxon>
        <taxon>Chordata</taxon>
        <taxon>Craniata</taxon>
        <taxon>Vertebrata</taxon>
        <taxon>Euteleostomi</taxon>
        <taxon>Mammalia</taxon>
        <taxon>Eutheria</taxon>
        <taxon>Laurasiatheria</taxon>
        <taxon>Artiodactyla</taxon>
        <taxon>Ruminantia</taxon>
        <taxon>Pecora</taxon>
        <taxon>Cervidae</taxon>
        <taxon>Odocoileinae</taxon>
        <taxon>Rangifer</taxon>
    </lineage>
</organism>